<keyword evidence="10" id="KW-1185">Reference proteome</keyword>
<dbReference type="GO" id="GO:0000228">
    <property type="term" value="C:nuclear chromosome"/>
    <property type="evidence" value="ECO:0007669"/>
    <property type="project" value="TreeGrafter"/>
</dbReference>
<evidence type="ECO:0000313" key="9">
    <source>
        <dbReference type="EMBL" id="GAU98555.1"/>
    </source>
</evidence>
<feature type="compositionally biased region" description="Basic and acidic residues" evidence="7">
    <location>
        <begin position="20"/>
        <end position="33"/>
    </location>
</feature>
<dbReference type="InterPro" id="IPR019786">
    <property type="entry name" value="Zinc_finger_PHD-type_CS"/>
</dbReference>
<dbReference type="GO" id="GO:0008270">
    <property type="term" value="F:zinc ion binding"/>
    <property type="evidence" value="ECO:0007669"/>
    <property type="project" value="UniProtKB-KW"/>
</dbReference>
<evidence type="ECO:0000256" key="4">
    <source>
        <dbReference type="ARBA" id="ARBA00022833"/>
    </source>
</evidence>
<gene>
    <name evidence="9" type="primary">RvY_09685-1</name>
    <name evidence="9" type="synonym">RvY_09685.1</name>
    <name evidence="9" type="ORF">RvY_09685</name>
</gene>
<feature type="compositionally biased region" description="Basic and acidic residues" evidence="7">
    <location>
        <begin position="41"/>
        <end position="73"/>
    </location>
</feature>
<dbReference type="PROSITE" id="PS50016">
    <property type="entry name" value="ZF_PHD_2"/>
    <property type="match status" value="1"/>
</dbReference>
<dbReference type="InterPro" id="IPR001965">
    <property type="entry name" value="Znf_PHD"/>
</dbReference>
<dbReference type="PANTHER" id="PTHR46510:SF1">
    <property type="entry name" value="BROMODOMAIN ADJACENT TO ZINC FINGER DOMAIN PROTEIN 1A"/>
    <property type="match status" value="1"/>
</dbReference>
<evidence type="ECO:0000256" key="6">
    <source>
        <dbReference type="PROSITE-ProRule" id="PRU00146"/>
    </source>
</evidence>
<evidence type="ECO:0000256" key="2">
    <source>
        <dbReference type="ARBA" id="ARBA00022723"/>
    </source>
</evidence>
<proteinExistence type="predicted"/>
<feature type="region of interest" description="Disordered" evidence="7">
    <location>
        <begin position="915"/>
        <end position="1087"/>
    </location>
</feature>
<dbReference type="InterPro" id="IPR019787">
    <property type="entry name" value="Znf_PHD-finger"/>
</dbReference>
<feature type="region of interest" description="Disordered" evidence="7">
    <location>
        <begin position="1"/>
        <end position="116"/>
    </location>
</feature>
<name>A0A1D1VCK8_RAMVA</name>
<feature type="compositionally biased region" description="Basic residues" evidence="7">
    <location>
        <begin position="1076"/>
        <end position="1087"/>
    </location>
</feature>
<dbReference type="AlphaFoldDB" id="A0A1D1VCK8"/>
<dbReference type="InterPro" id="IPR047171">
    <property type="entry name" value="BAZ1A"/>
</dbReference>
<comment type="subcellular location">
    <subcellularLocation>
        <location evidence="1">Nucleus</location>
    </subcellularLocation>
</comment>
<accession>A0A1D1VCK8</accession>
<dbReference type="InterPro" id="IPR013083">
    <property type="entry name" value="Znf_RING/FYVE/PHD"/>
</dbReference>
<dbReference type="STRING" id="947166.A0A1D1VCK8"/>
<feature type="region of interest" description="Disordered" evidence="7">
    <location>
        <begin position="743"/>
        <end position="770"/>
    </location>
</feature>
<dbReference type="SMART" id="SM00249">
    <property type="entry name" value="PHD"/>
    <property type="match status" value="1"/>
</dbReference>
<reference evidence="9 10" key="1">
    <citation type="journal article" date="2016" name="Nat. Commun.">
        <title>Extremotolerant tardigrade genome and improved radiotolerance of human cultured cells by tardigrade-unique protein.</title>
        <authorList>
            <person name="Hashimoto T."/>
            <person name="Horikawa D.D."/>
            <person name="Saito Y."/>
            <person name="Kuwahara H."/>
            <person name="Kozuka-Hata H."/>
            <person name="Shin-I T."/>
            <person name="Minakuchi Y."/>
            <person name="Ohishi K."/>
            <person name="Motoyama A."/>
            <person name="Aizu T."/>
            <person name="Enomoto A."/>
            <person name="Kondo K."/>
            <person name="Tanaka S."/>
            <person name="Hara Y."/>
            <person name="Koshikawa S."/>
            <person name="Sagara H."/>
            <person name="Miura T."/>
            <person name="Yokobori S."/>
            <person name="Miyagawa K."/>
            <person name="Suzuki Y."/>
            <person name="Kubo T."/>
            <person name="Oyama M."/>
            <person name="Kohara Y."/>
            <person name="Fujiyama A."/>
            <person name="Arakawa K."/>
            <person name="Katayama T."/>
            <person name="Toyoda A."/>
            <person name="Kunieda T."/>
        </authorList>
    </citation>
    <scope>NUCLEOTIDE SEQUENCE [LARGE SCALE GENOMIC DNA]</scope>
    <source>
        <strain evidence="9 10">YOKOZUNA-1</strain>
    </source>
</reference>
<evidence type="ECO:0000256" key="1">
    <source>
        <dbReference type="ARBA" id="ARBA00004123"/>
    </source>
</evidence>
<dbReference type="GO" id="GO:0006355">
    <property type="term" value="P:regulation of DNA-templated transcription"/>
    <property type="evidence" value="ECO:0007669"/>
    <property type="project" value="TreeGrafter"/>
</dbReference>
<dbReference type="GO" id="GO:0045740">
    <property type="term" value="P:positive regulation of DNA replication"/>
    <property type="evidence" value="ECO:0007669"/>
    <property type="project" value="TreeGrafter"/>
</dbReference>
<protein>
    <recommendedName>
        <fullName evidence="8">PHD-type domain-containing protein</fullName>
    </recommendedName>
</protein>
<feature type="compositionally biased region" description="Acidic residues" evidence="7">
    <location>
        <begin position="1047"/>
        <end position="1070"/>
    </location>
</feature>
<evidence type="ECO:0000259" key="8">
    <source>
        <dbReference type="PROSITE" id="PS50016"/>
    </source>
</evidence>
<keyword evidence="4" id="KW-0862">Zinc</keyword>
<feature type="compositionally biased region" description="Basic and acidic residues" evidence="7">
    <location>
        <begin position="101"/>
        <end position="116"/>
    </location>
</feature>
<dbReference type="Gene3D" id="3.30.40.10">
    <property type="entry name" value="Zinc/RING finger domain, C3HC4 (zinc finger)"/>
    <property type="match status" value="1"/>
</dbReference>
<dbReference type="EMBL" id="BDGG01000004">
    <property type="protein sequence ID" value="GAU98555.1"/>
    <property type="molecule type" value="Genomic_DNA"/>
</dbReference>
<keyword evidence="5" id="KW-0539">Nucleus</keyword>
<dbReference type="GO" id="GO:0008623">
    <property type="term" value="C:CHRAC"/>
    <property type="evidence" value="ECO:0007669"/>
    <property type="project" value="TreeGrafter"/>
</dbReference>
<dbReference type="GO" id="GO:0031445">
    <property type="term" value="P:regulation of heterochromatin formation"/>
    <property type="evidence" value="ECO:0007669"/>
    <property type="project" value="TreeGrafter"/>
</dbReference>
<evidence type="ECO:0000256" key="5">
    <source>
        <dbReference type="ARBA" id="ARBA00023242"/>
    </source>
</evidence>
<comment type="caution">
    <text evidence="9">The sequence shown here is derived from an EMBL/GenBank/DDBJ whole genome shotgun (WGS) entry which is preliminary data.</text>
</comment>
<evidence type="ECO:0000256" key="3">
    <source>
        <dbReference type="ARBA" id="ARBA00022771"/>
    </source>
</evidence>
<dbReference type="InterPro" id="IPR028941">
    <property type="entry name" value="WHIM2_dom"/>
</dbReference>
<keyword evidence="2" id="KW-0479">Metal-binding</keyword>
<organism evidence="9 10">
    <name type="scientific">Ramazzottius varieornatus</name>
    <name type="common">Water bear</name>
    <name type="synonym">Tardigrade</name>
    <dbReference type="NCBI Taxonomy" id="947166"/>
    <lineage>
        <taxon>Eukaryota</taxon>
        <taxon>Metazoa</taxon>
        <taxon>Ecdysozoa</taxon>
        <taxon>Tardigrada</taxon>
        <taxon>Eutardigrada</taxon>
        <taxon>Parachela</taxon>
        <taxon>Hypsibioidea</taxon>
        <taxon>Ramazzottiidae</taxon>
        <taxon>Ramazzottius</taxon>
    </lineage>
</organism>
<keyword evidence="3 6" id="KW-0863">Zinc-finger</keyword>
<dbReference type="GO" id="GO:0006338">
    <property type="term" value="P:chromatin remodeling"/>
    <property type="evidence" value="ECO:0007669"/>
    <property type="project" value="InterPro"/>
</dbReference>
<evidence type="ECO:0000256" key="7">
    <source>
        <dbReference type="SAM" id="MobiDB-lite"/>
    </source>
</evidence>
<feature type="compositionally biased region" description="Polar residues" evidence="7">
    <location>
        <begin position="923"/>
        <end position="932"/>
    </location>
</feature>
<dbReference type="Pfam" id="PF00628">
    <property type="entry name" value="PHD"/>
    <property type="match status" value="1"/>
</dbReference>
<dbReference type="PANTHER" id="PTHR46510">
    <property type="entry name" value="BROMODOMAIN ADJACENT TO ZINC FINGER DOMAIN PROTEIN 1A"/>
    <property type="match status" value="1"/>
</dbReference>
<feature type="domain" description="PHD-type" evidence="8">
    <location>
        <begin position="851"/>
        <end position="901"/>
    </location>
</feature>
<dbReference type="SUPFAM" id="SSF57903">
    <property type="entry name" value="FYVE/PHD zinc finger"/>
    <property type="match status" value="1"/>
</dbReference>
<dbReference type="GO" id="GO:0003677">
    <property type="term" value="F:DNA binding"/>
    <property type="evidence" value="ECO:0007669"/>
    <property type="project" value="TreeGrafter"/>
</dbReference>
<dbReference type="Proteomes" id="UP000186922">
    <property type="component" value="Unassembled WGS sequence"/>
</dbReference>
<dbReference type="InterPro" id="IPR011011">
    <property type="entry name" value="Znf_FYVE_PHD"/>
</dbReference>
<evidence type="ECO:0000313" key="10">
    <source>
        <dbReference type="Proteomes" id="UP000186922"/>
    </source>
</evidence>
<sequence>MFAAKEPRFNVLAKASKNFPRKDKNDRGSSSKDRSKKNQKKDKQVGKGKKGSESSKEQSSKKRKRDTSADLHGSKSKKNKPSTSSDGKEKAGSRTALSSAERAERKKLKQQEYKKRWREKMKQDRAKLTNVWAKVFSVGEDMECPSLKPIPIVPKSLETLMPEKFIADGLFLMEFLRVFGNSVDKSGAFADMASMDLDLLYKILSSDSVDGELTQMLAFCCRAVLSTVPQQPVERENSVIYNSGFQQEGASVISSTMSRLGVSLHDLSITSLTVSEVVRLSLLVACVPVRASAIEARFDSAILRMLKSPGGSSLYGVIYGQSVFALSFERRLELIVQMLQSVMESDVIRGVLEVACAAVEESEKVLKVLKSLNDEAAKIRGKILVSKDRQEDRKEQRNDRFRQLLESYSRKRFLRSVEQPRTAIELMEDFRILNEGRKRRKLTEADVVSLGEAFEDYRLKVTAQIQTERDEVAARIKRNEHHFRLEAVGMDRHWFKYWLLPSANGLLIECTAREEVKECSKGCLCETVKAHQEEAKGSSTWWTLPNGEEDSLTTLCKNLLISGEREVALKRALEPYLQHERKSLEIGHHATTAPLVVPRVVPQLPSAEVWQHQLRDRLLATLRHFNNNLQKARLGGIAMEKEGQWMDEMRGVAFVAEPFEDMMAASPEIEVPASNEEKSLSLKREEVVVNGHSPRTVTDEADNEPQDVPVDELKVHLMSPKLLKRQKGGREVLDLVQREEVAEGGSEVQSSVGERAEENGQAIHSAPTPFNSQTTASVKRLVVGIDKLLSCISLRYIGKPLVSINDVEEKNTAQFQAWKKSLGACAFSLSEVALHLSVLESSILWGKSTVNANCKACRKRGDFNNMACCDRCERKFHLDCVIPPLQDIPVEWWVCPLCEPVPVFRGSRKARQTDIDYNDDNVQRSFPQNNEGHTAHNGYKASSRTSRPLAPRYKHDEEEEENSQEYEARRRRSARSKRVDYKELAEGTSSHQPQEDEEALPQVNGQQQDGQEMEVDDNVQVRNGEEQEDGGVQQELPDCYREKLAQDEEEEEDYDTASPVESEDSEYDPDDNGRPKWGKTHRKGNKR</sequence>
<dbReference type="PROSITE" id="PS01359">
    <property type="entry name" value="ZF_PHD_1"/>
    <property type="match status" value="1"/>
</dbReference>
<dbReference type="Pfam" id="PF15613">
    <property type="entry name" value="WSD"/>
    <property type="match status" value="1"/>
</dbReference>
<dbReference type="OrthoDB" id="332390at2759"/>